<gene>
    <name evidence="2" type="ORF">EJP82_19195</name>
</gene>
<sequence>MFDDSNKPLSHLSDPYAAKANFDVNEKRLHSQGAPGLLYQVTNLLILVGIIAVIIVLVRIF</sequence>
<evidence type="ECO:0000256" key="1">
    <source>
        <dbReference type="SAM" id="Phobius"/>
    </source>
</evidence>
<organism evidence="2 3">
    <name type="scientific">Paenibacillus anaericanus</name>
    <dbReference type="NCBI Taxonomy" id="170367"/>
    <lineage>
        <taxon>Bacteria</taxon>
        <taxon>Bacillati</taxon>
        <taxon>Bacillota</taxon>
        <taxon>Bacilli</taxon>
        <taxon>Bacillales</taxon>
        <taxon>Paenibacillaceae</taxon>
        <taxon>Paenibacillus</taxon>
    </lineage>
</organism>
<reference evidence="2 3" key="1">
    <citation type="submission" date="2018-12" db="EMBL/GenBank/DDBJ databases">
        <authorList>
            <person name="Sun L."/>
            <person name="Chen Z."/>
        </authorList>
    </citation>
    <scope>NUCLEOTIDE SEQUENCE [LARGE SCALE GENOMIC DNA]</scope>
    <source>
        <strain evidence="2 3">DSM 15890</strain>
    </source>
</reference>
<protein>
    <submittedName>
        <fullName evidence="2">Uncharacterized protein</fullName>
    </submittedName>
</protein>
<keyword evidence="1" id="KW-0472">Membrane</keyword>
<dbReference type="Proteomes" id="UP000279446">
    <property type="component" value="Unassembled WGS sequence"/>
</dbReference>
<evidence type="ECO:0000313" key="2">
    <source>
        <dbReference type="EMBL" id="RUT43825.1"/>
    </source>
</evidence>
<dbReference type="EMBL" id="RZNY01000017">
    <property type="protein sequence ID" value="RUT43825.1"/>
    <property type="molecule type" value="Genomic_DNA"/>
</dbReference>
<comment type="caution">
    <text evidence="2">The sequence shown here is derived from an EMBL/GenBank/DDBJ whole genome shotgun (WGS) entry which is preliminary data.</text>
</comment>
<feature type="transmembrane region" description="Helical" evidence="1">
    <location>
        <begin position="37"/>
        <end position="58"/>
    </location>
</feature>
<dbReference type="AlphaFoldDB" id="A0A3S1DNV8"/>
<dbReference type="OrthoDB" id="2663286at2"/>
<accession>A0A3S1DNV8</accession>
<dbReference type="RefSeq" id="WP_127193676.1">
    <property type="nucleotide sequence ID" value="NZ_RZNY01000017.1"/>
</dbReference>
<keyword evidence="1" id="KW-1133">Transmembrane helix</keyword>
<evidence type="ECO:0000313" key="3">
    <source>
        <dbReference type="Proteomes" id="UP000279446"/>
    </source>
</evidence>
<keyword evidence="1" id="KW-0812">Transmembrane</keyword>
<proteinExistence type="predicted"/>
<keyword evidence="3" id="KW-1185">Reference proteome</keyword>
<name>A0A3S1DNV8_9BACL</name>